<feature type="signal peptide" evidence="1">
    <location>
        <begin position="1"/>
        <end position="19"/>
    </location>
</feature>
<dbReference type="Pfam" id="PF13026">
    <property type="entry name" value="DUF3887"/>
    <property type="match status" value="1"/>
</dbReference>
<reference evidence="3 4" key="1">
    <citation type="submission" date="2020-03" db="EMBL/GenBank/DDBJ databases">
        <authorList>
            <person name="Kim M.K."/>
        </authorList>
    </citation>
    <scope>NUCLEOTIDE SEQUENCE [LARGE SCALE GENOMIC DNA]</scope>
    <source>
        <strain evidence="3 4">BT328</strain>
    </source>
</reference>
<dbReference type="EMBL" id="CP050063">
    <property type="protein sequence ID" value="QIP11862.1"/>
    <property type="molecule type" value="Genomic_DNA"/>
</dbReference>
<keyword evidence="1" id="KW-0732">Signal</keyword>
<evidence type="ECO:0000256" key="1">
    <source>
        <dbReference type="SAM" id="SignalP"/>
    </source>
</evidence>
<evidence type="ECO:0000259" key="2">
    <source>
        <dbReference type="Pfam" id="PF13026"/>
    </source>
</evidence>
<evidence type="ECO:0000313" key="3">
    <source>
        <dbReference type="EMBL" id="QIP11862.1"/>
    </source>
</evidence>
<feature type="chain" id="PRO_5026041658" evidence="1">
    <location>
        <begin position="20"/>
        <end position="130"/>
    </location>
</feature>
<keyword evidence="4" id="KW-1185">Reference proteome</keyword>
<name>A0A6G9AHA9_9BACT</name>
<dbReference type="Gene3D" id="3.10.450.590">
    <property type="match status" value="1"/>
</dbReference>
<proteinExistence type="predicted"/>
<dbReference type="InterPro" id="IPR024981">
    <property type="entry name" value="DUF3887"/>
</dbReference>
<dbReference type="Proteomes" id="UP000501802">
    <property type="component" value="Chromosome"/>
</dbReference>
<accession>A0A6G9AHA9</accession>
<protein>
    <submittedName>
        <fullName evidence="3">DUF3887 domain-containing protein</fullName>
    </submittedName>
</protein>
<dbReference type="RefSeq" id="WP_167205466.1">
    <property type="nucleotide sequence ID" value="NZ_CP050063.1"/>
</dbReference>
<evidence type="ECO:0000313" key="4">
    <source>
        <dbReference type="Proteomes" id="UP000501802"/>
    </source>
</evidence>
<feature type="domain" description="DUF3887" evidence="2">
    <location>
        <begin position="44"/>
        <end position="125"/>
    </location>
</feature>
<dbReference type="KEGG" id="spib:G8759_04055"/>
<sequence length="130" mass="14412">MKQVILFLAFGLSSLAVSAQTADKAPATSVLEMSKLDSLAKLSQQFINNSQPDSLYSLMGTAFKQQISLEKMKEIMGQFKSQLGKWDSLESQGVKDGIARYKATFAQSALDFYISQDKQGKIETFLFKPL</sequence>
<gene>
    <name evidence="3" type="ORF">G8759_04055</name>
</gene>
<organism evidence="3 4">
    <name type="scientific">Spirosoma aureum</name>
    <dbReference type="NCBI Taxonomy" id="2692134"/>
    <lineage>
        <taxon>Bacteria</taxon>
        <taxon>Pseudomonadati</taxon>
        <taxon>Bacteroidota</taxon>
        <taxon>Cytophagia</taxon>
        <taxon>Cytophagales</taxon>
        <taxon>Cytophagaceae</taxon>
        <taxon>Spirosoma</taxon>
    </lineage>
</organism>
<dbReference type="AlphaFoldDB" id="A0A6G9AHA9"/>